<dbReference type="InterPro" id="IPR036259">
    <property type="entry name" value="MFS_trans_sf"/>
</dbReference>
<feature type="transmembrane region" description="Helical" evidence="6">
    <location>
        <begin position="20"/>
        <end position="39"/>
    </location>
</feature>
<evidence type="ECO:0000259" key="7">
    <source>
        <dbReference type="PROSITE" id="PS50850"/>
    </source>
</evidence>
<feature type="transmembrane region" description="Helical" evidence="6">
    <location>
        <begin position="59"/>
        <end position="78"/>
    </location>
</feature>
<dbReference type="InterPro" id="IPR011701">
    <property type="entry name" value="MFS"/>
</dbReference>
<dbReference type="SUPFAM" id="SSF103473">
    <property type="entry name" value="MFS general substrate transporter"/>
    <property type="match status" value="1"/>
</dbReference>
<accession>A0A0H2SAP7</accession>
<sequence length="492" mass="55053">MSAVGHDALAIDEKKLMRKIDYRIIPWLSLLYLLSYLDRSTIGNARLYHMEADLHVTDSQYLVALSTFFITYSLLEFASNAIMKRLSPSLWLTFLITMWGVVTLLHGFVRNYGQLVACRVILGVFEAGLAPGMAYYLSSWYKKSELGTRVAIYCTAATLAGAIGGLLAAGISRMNGVAGKPAWAWIFIIEGGFTILIGIVSFWVLQDFPVSAKFLTEDERQFVIQRLQRDQQFSAAGEKFEMRFLKQAVMDKKTWISMGIFMGCDGPLYAFLMFAPTIINEVSGIILSDPKGFTANMANLLSVPVYAWATIMTLVVGVFGDRYIQRSYLNMFRAYLILTMSRTAGVSYFACYLAAGAIYPLIRDAWVSSNNEGSLKRGSVLGLCIGWGNLQGAVTSNVYRAKDSPWYSLGHGIILIYISIALVFTALYRAVLNAENMRRARGERDEIIVLHEIRSIEERSAHVARGAENTFESVDEARREKGDNWSGFRYSL</sequence>
<dbReference type="GO" id="GO:0016020">
    <property type="term" value="C:membrane"/>
    <property type="evidence" value="ECO:0007669"/>
    <property type="project" value="UniProtKB-SubCell"/>
</dbReference>
<dbReference type="InterPro" id="IPR020846">
    <property type="entry name" value="MFS_dom"/>
</dbReference>
<dbReference type="PANTHER" id="PTHR43791:SF19">
    <property type="entry name" value="TRANSPORTER, PUTATIVE (AFU_ORTHOLOGUE AFUA_1G01812)-RELATED"/>
    <property type="match status" value="1"/>
</dbReference>
<dbReference type="GO" id="GO:0022857">
    <property type="term" value="F:transmembrane transporter activity"/>
    <property type="evidence" value="ECO:0007669"/>
    <property type="project" value="InterPro"/>
</dbReference>
<keyword evidence="4 6" id="KW-1133">Transmembrane helix</keyword>
<feature type="transmembrane region" description="Helical" evidence="6">
    <location>
        <begin position="345"/>
        <end position="362"/>
    </location>
</feature>
<dbReference type="InParanoid" id="A0A0H2SAP7"/>
<evidence type="ECO:0000313" key="9">
    <source>
        <dbReference type="Proteomes" id="UP000053477"/>
    </source>
</evidence>
<feature type="domain" description="Major facilitator superfamily (MFS) profile" evidence="7">
    <location>
        <begin position="24"/>
        <end position="492"/>
    </location>
</feature>
<comment type="subcellular location">
    <subcellularLocation>
        <location evidence="1">Membrane</location>
        <topology evidence="1">Multi-pass membrane protein</topology>
    </subcellularLocation>
</comment>
<keyword evidence="5 6" id="KW-0472">Membrane</keyword>
<name>A0A0H2SAP7_9AGAM</name>
<dbReference type="PROSITE" id="PS50850">
    <property type="entry name" value="MFS"/>
    <property type="match status" value="1"/>
</dbReference>
<dbReference type="Proteomes" id="UP000053477">
    <property type="component" value="Unassembled WGS sequence"/>
</dbReference>
<feature type="transmembrane region" description="Helical" evidence="6">
    <location>
        <begin position="255"/>
        <end position="279"/>
    </location>
</feature>
<evidence type="ECO:0000313" key="8">
    <source>
        <dbReference type="EMBL" id="KLO13926.1"/>
    </source>
</evidence>
<dbReference type="FunCoup" id="A0A0H2SAP7">
    <property type="interactions" value="31"/>
</dbReference>
<evidence type="ECO:0000256" key="2">
    <source>
        <dbReference type="ARBA" id="ARBA00022448"/>
    </source>
</evidence>
<evidence type="ECO:0000256" key="5">
    <source>
        <dbReference type="ARBA" id="ARBA00023136"/>
    </source>
</evidence>
<gene>
    <name evidence="8" type="ORF">SCHPADRAFT_915065</name>
</gene>
<evidence type="ECO:0000256" key="6">
    <source>
        <dbReference type="SAM" id="Phobius"/>
    </source>
</evidence>
<evidence type="ECO:0000256" key="4">
    <source>
        <dbReference type="ARBA" id="ARBA00022989"/>
    </source>
</evidence>
<keyword evidence="3 6" id="KW-0812">Transmembrane</keyword>
<proteinExistence type="predicted"/>
<reference evidence="8 9" key="1">
    <citation type="submission" date="2015-04" db="EMBL/GenBank/DDBJ databases">
        <title>Complete genome sequence of Schizopora paradoxa KUC8140, a cosmopolitan wood degrader in East Asia.</title>
        <authorList>
            <consortium name="DOE Joint Genome Institute"/>
            <person name="Min B."/>
            <person name="Park H."/>
            <person name="Jang Y."/>
            <person name="Kim J.-J."/>
            <person name="Kim K.H."/>
            <person name="Pangilinan J."/>
            <person name="Lipzen A."/>
            <person name="Riley R."/>
            <person name="Grigoriev I.V."/>
            <person name="Spatafora J.W."/>
            <person name="Choi I.-G."/>
        </authorList>
    </citation>
    <scope>NUCLEOTIDE SEQUENCE [LARGE SCALE GENOMIC DNA]</scope>
    <source>
        <strain evidence="8 9">KUC8140</strain>
    </source>
</reference>
<feature type="transmembrane region" description="Helical" evidence="6">
    <location>
        <begin position="90"/>
        <end position="108"/>
    </location>
</feature>
<dbReference type="OrthoDB" id="2962993at2759"/>
<evidence type="ECO:0000256" key="3">
    <source>
        <dbReference type="ARBA" id="ARBA00022692"/>
    </source>
</evidence>
<feature type="transmembrane region" description="Helical" evidence="6">
    <location>
        <begin position="150"/>
        <end position="171"/>
    </location>
</feature>
<feature type="transmembrane region" description="Helical" evidence="6">
    <location>
        <begin position="406"/>
        <end position="431"/>
    </location>
</feature>
<dbReference type="Pfam" id="PF07690">
    <property type="entry name" value="MFS_1"/>
    <property type="match status" value="1"/>
</dbReference>
<evidence type="ECO:0000256" key="1">
    <source>
        <dbReference type="ARBA" id="ARBA00004141"/>
    </source>
</evidence>
<dbReference type="FunFam" id="1.20.1250.20:FF:000034">
    <property type="entry name" value="MFS general substrate transporter"/>
    <property type="match status" value="1"/>
</dbReference>
<keyword evidence="9" id="KW-1185">Reference proteome</keyword>
<keyword evidence="2" id="KW-0813">Transport</keyword>
<dbReference type="Gene3D" id="1.20.1250.20">
    <property type="entry name" value="MFS general substrate transporter like domains"/>
    <property type="match status" value="1"/>
</dbReference>
<organism evidence="8 9">
    <name type="scientific">Schizopora paradoxa</name>
    <dbReference type="NCBI Taxonomy" id="27342"/>
    <lineage>
        <taxon>Eukaryota</taxon>
        <taxon>Fungi</taxon>
        <taxon>Dikarya</taxon>
        <taxon>Basidiomycota</taxon>
        <taxon>Agaricomycotina</taxon>
        <taxon>Agaricomycetes</taxon>
        <taxon>Hymenochaetales</taxon>
        <taxon>Schizoporaceae</taxon>
        <taxon>Schizopora</taxon>
    </lineage>
</organism>
<feature type="transmembrane region" description="Helical" evidence="6">
    <location>
        <begin position="183"/>
        <end position="205"/>
    </location>
</feature>
<feature type="transmembrane region" description="Helical" evidence="6">
    <location>
        <begin position="120"/>
        <end position="138"/>
    </location>
</feature>
<protein>
    <submittedName>
        <fullName evidence="8">MFS general substrate transporter</fullName>
    </submittedName>
</protein>
<dbReference type="AlphaFoldDB" id="A0A0H2SAP7"/>
<dbReference type="STRING" id="27342.A0A0H2SAP7"/>
<feature type="transmembrane region" description="Helical" evidence="6">
    <location>
        <begin position="305"/>
        <end position="324"/>
    </location>
</feature>
<dbReference type="EMBL" id="KQ085951">
    <property type="protein sequence ID" value="KLO13926.1"/>
    <property type="molecule type" value="Genomic_DNA"/>
</dbReference>
<dbReference type="PANTHER" id="PTHR43791">
    <property type="entry name" value="PERMEASE-RELATED"/>
    <property type="match status" value="1"/>
</dbReference>